<organism evidence="2">
    <name type="scientific">Oscillatoriales cyanobacterium SpSt-418</name>
    <dbReference type="NCBI Taxonomy" id="2282169"/>
    <lineage>
        <taxon>Bacteria</taxon>
        <taxon>Bacillati</taxon>
        <taxon>Cyanobacteriota</taxon>
        <taxon>Cyanophyceae</taxon>
        <taxon>Oscillatoriophycideae</taxon>
        <taxon>Oscillatoriales</taxon>
    </lineage>
</organism>
<name>A0A7C3KKQ9_9CYAN</name>
<dbReference type="Gene3D" id="3.30.1310.20">
    <property type="entry name" value="PRTase-like"/>
    <property type="match status" value="1"/>
</dbReference>
<dbReference type="InterPro" id="IPR029057">
    <property type="entry name" value="PRTase-like"/>
</dbReference>
<evidence type="ECO:0000313" key="2">
    <source>
        <dbReference type="EMBL" id="HFN01483.1"/>
    </source>
</evidence>
<comment type="caution">
    <text evidence="2">The sequence shown here is derived from an EMBL/GenBank/DDBJ whole genome shotgun (WGS) entry which is preliminary data.</text>
</comment>
<keyword evidence="2" id="KW-0808">Transferase</keyword>
<dbReference type="InterPro" id="IPR000836">
    <property type="entry name" value="PRTase_dom"/>
</dbReference>
<dbReference type="GO" id="GO:0016757">
    <property type="term" value="F:glycosyltransferase activity"/>
    <property type="evidence" value="ECO:0007669"/>
    <property type="project" value="UniProtKB-KW"/>
</dbReference>
<sequence length="226" mass="24458">MIYFHDRTEAGEKLAFAISESINQQPEVANAPWCVLALPRGGLAVAAPIARQLHAPLGVLVAKKITLERNPELAIGAVTADGQVIWSSGKGHPPGQSQSDSATYDRALHQAQTQAQTQWQDFAPYCGDIKIAGANVLLVDDGIATGMTIAAAVKSVRSQHPNQVWLCSPVAPPDLIPFLEKISDRLFILGTPSPFYSVSRFYVEFDQVSTEAAIEELQRTNSQHTN</sequence>
<evidence type="ECO:0000259" key="1">
    <source>
        <dbReference type="Pfam" id="PF00156"/>
    </source>
</evidence>
<protein>
    <submittedName>
        <fullName evidence="2">Phosphoribosyltransferase</fullName>
    </submittedName>
</protein>
<dbReference type="SUPFAM" id="SSF53271">
    <property type="entry name" value="PRTase-like"/>
    <property type="match status" value="1"/>
</dbReference>
<dbReference type="Gene3D" id="3.40.50.2020">
    <property type="match status" value="1"/>
</dbReference>
<proteinExistence type="predicted"/>
<gene>
    <name evidence="2" type="ORF">ENR64_27800</name>
</gene>
<dbReference type="EMBL" id="DSRU01000413">
    <property type="protein sequence ID" value="HFN01483.1"/>
    <property type="molecule type" value="Genomic_DNA"/>
</dbReference>
<feature type="domain" description="Phosphoribosyltransferase" evidence="1">
    <location>
        <begin position="13"/>
        <end position="176"/>
    </location>
</feature>
<keyword evidence="2" id="KW-0328">Glycosyltransferase</keyword>
<reference evidence="2" key="1">
    <citation type="journal article" date="2020" name="mSystems">
        <title>Genome- and Community-Level Interaction Insights into Carbon Utilization and Element Cycling Functions of Hydrothermarchaeota in Hydrothermal Sediment.</title>
        <authorList>
            <person name="Zhou Z."/>
            <person name="Liu Y."/>
            <person name="Xu W."/>
            <person name="Pan J."/>
            <person name="Luo Z.H."/>
            <person name="Li M."/>
        </authorList>
    </citation>
    <scope>NUCLEOTIDE SEQUENCE [LARGE SCALE GENOMIC DNA]</scope>
    <source>
        <strain evidence="2">SpSt-418</strain>
    </source>
</reference>
<dbReference type="Pfam" id="PF00156">
    <property type="entry name" value="Pribosyltran"/>
    <property type="match status" value="1"/>
</dbReference>
<dbReference type="CDD" id="cd06223">
    <property type="entry name" value="PRTases_typeI"/>
    <property type="match status" value="1"/>
</dbReference>
<dbReference type="AlphaFoldDB" id="A0A7C3KKQ9"/>
<accession>A0A7C3KKQ9</accession>